<evidence type="ECO:0000259" key="1">
    <source>
        <dbReference type="PROSITE" id="PS51186"/>
    </source>
</evidence>
<dbReference type="InterPro" id="IPR000182">
    <property type="entry name" value="GNAT_dom"/>
</dbReference>
<dbReference type="Proteomes" id="UP000214355">
    <property type="component" value="Chromosome I"/>
</dbReference>
<dbReference type="Pfam" id="PF00583">
    <property type="entry name" value="Acetyltransf_1"/>
    <property type="match status" value="1"/>
</dbReference>
<dbReference type="EMBL" id="LT629804">
    <property type="protein sequence ID" value="SDU81132.1"/>
    <property type="molecule type" value="Genomic_DNA"/>
</dbReference>
<dbReference type="PROSITE" id="PS51186">
    <property type="entry name" value="GNAT"/>
    <property type="match status" value="1"/>
</dbReference>
<keyword evidence="3" id="KW-1185">Reference proteome</keyword>
<proteinExistence type="predicted"/>
<organism evidence="2 3">
    <name type="scientific">Arcanobacterium phocae</name>
    <dbReference type="NCBI Taxonomy" id="131112"/>
    <lineage>
        <taxon>Bacteria</taxon>
        <taxon>Bacillati</taxon>
        <taxon>Actinomycetota</taxon>
        <taxon>Actinomycetes</taxon>
        <taxon>Actinomycetales</taxon>
        <taxon>Actinomycetaceae</taxon>
        <taxon>Arcanobacterium</taxon>
    </lineage>
</organism>
<dbReference type="GO" id="GO:0016747">
    <property type="term" value="F:acyltransferase activity, transferring groups other than amino-acyl groups"/>
    <property type="evidence" value="ECO:0007669"/>
    <property type="project" value="InterPro"/>
</dbReference>
<dbReference type="AlphaFoldDB" id="A0A1H2LJV7"/>
<dbReference type="CDD" id="cd04301">
    <property type="entry name" value="NAT_SF"/>
    <property type="match status" value="1"/>
</dbReference>
<evidence type="ECO:0000313" key="3">
    <source>
        <dbReference type="Proteomes" id="UP000214355"/>
    </source>
</evidence>
<protein>
    <submittedName>
        <fullName evidence="2">Acetyltransferase (GNAT) family protein</fullName>
    </submittedName>
</protein>
<gene>
    <name evidence="2" type="ORF">SAMN04489737_1419</name>
</gene>
<keyword evidence="2" id="KW-0808">Transferase</keyword>
<evidence type="ECO:0000313" key="2">
    <source>
        <dbReference type="EMBL" id="SDU81132.1"/>
    </source>
</evidence>
<dbReference type="InterPro" id="IPR016181">
    <property type="entry name" value="Acyl_CoA_acyltransferase"/>
</dbReference>
<sequence length="251" mass="28496">MFRGSGVNTPVWQLCVRHEWGDEKQFYTYEDERCAVLYGSNRGKLSLAIYGEIDQSIEQLEIVRSSFPQPEWTLMSTSLYVALTDDMKDYFGPSFGWGWDFYYAESELLPVPGVQRVEHLPHGSLELAAMSSQIRAVLYESNPLSEAHSFFESLSWFILRENDTIVAVVGYDTFAEHAYLHGLGTKPAYRGKGYAAAIMVGAINQLLSSLETVQFTMWAWNNPARKLYERIGMTHGASLIHGRREPFVELG</sequence>
<dbReference type="STRING" id="131112.SAMN04489737_1419"/>
<name>A0A1H2LJV7_9ACTO</name>
<reference evidence="3" key="1">
    <citation type="submission" date="2016-10" db="EMBL/GenBank/DDBJ databases">
        <authorList>
            <person name="Varghese N."/>
            <person name="Submissions S."/>
        </authorList>
    </citation>
    <scope>NUCLEOTIDE SEQUENCE [LARGE SCALE GENOMIC DNA]</scope>
    <source>
        <strain evidence="3">DSM 10002</strain>
    </source>
</reference>
<dbReference type="Gene3D" id="3.40.630.30">
    <property type="match status" value="1"/>
</dbReference>
<feature type="domain" description="N-acetyltransferase" evidence="1">
    <location>
        <begin position="115"/>
        <end position="251"/>
    </location>
</feature>
<dbReference type="SUPFAM" id="SSF55729">
    <property type="entry name" value="Acyl-CoA N-acyltransferases (Nat)"/>
    <property type="match status" value="1"/>
</dbReference>
<accession>A0A1H2LJV7</accession>